<evidence type="ECO:0000256" key="1">
    <source>
        <dbReference type="ARBA" id="ARBA00004685"/>
    </source>
</evidence>
<feature type="transmembrane region" description="Helical" evidence="5">
    <location>
        <begin position="68"/>
        <end position="89"/>
    </location>
</feature>
<keyword evidence="5" id="KW-1133">Transmembrane helix</keyword>
<evidence type="ECO:0000256" key="2">
    <source>
        <dbReference type="ARBA" id="ARBA00023002"/>
    </source>
</evidence>
<feature type="compositionally biased region" description="Basic and acidic residues" evidence="4">
    <location>
        <begin position="12"/>
        <end position="22"/>
    </location>
</feature>
<dbReference type="AlphaFoldDB" id="A0A6A5SKA5"/>
<gene>
    <name evidence="6" type="ORF">EJ02DRAFT_378558</name>
</gene>
<accession>A0A6A5SKA5</accession>
<dbReference type="PANTHER" id="PTHR33365:SF11">
    <property type="entry name" value="TAT PATHWAY SIGNAL SEQUENCE"/>
    <property type="match status" value="1"/>
</dbReference>
<evidence type="ECO:0000256" key="4">
    <source>
        <dbReference type="SAM" id="MobiDB-lite"/>
    </source>
</evidence>
<dbReference type="EMBL" id="ML976053">
    <property type="protein sequence ID" value="KAF1941075.1"/>
    <property type="molecule type" value="Genomic_DNA"/>
</dbReference>
<feature type="region of interest" description="Disordered" evidence="4">
    <location>
        <begin position="1"/>
        <end position="40"/>
    </location>
</feature>
<sequence length="298" mass="34049">MQNLNPFSRKTIPYDRISKEFSENDGGSGGQSSSSDPFLAQKEKHEDEDDFLRFKHLLRLRSLRLRHACSYLFVALLSLLVGLILGQFFGLENDIDGYLTPYGSTHRNIRDVVWWENKTFTAEPSEESEKAWMSVIPIGRGFIDHPVLAPKQMKCVSVFHELHCLHGIRSAYFRNTYMLSKTRHQLAHLFPSSRSPLNAPNDHPHMPPTPFVSNPYLEEVLKHLPPAHLNAEHINHCFDYIRQALMCAADSNLEDLEIDPSDGELGADGWGIKRTCRNFKAVFEWSEKWRSGDSDGIA</sequence>
<name>A0A6A5SKA5_9PLEO</name>
<keyword evidence="5" id="KW-0472">Membrane</keyword>
<dbReference type="Pfam" id="PF11807">
    <property type="entry name" value="UstYa"/>
    <property type="match status" value="1"/>
</dbReference>
<dbReference type="OrthoDB" id="3687641at2759"/>
<dbReference type="GO" id="GO:0016491">
    <property type="term" value="F:oxidoreductase activity"/>
    <property type="evidence" value="ECO:0007669"/>
    <property type="project" value="UniProtKB-KW"/>
</dbReference>
<dbReference type="GO" id="GO:0043386">
    <property type="term" value="P:mycotoxin biosynthetic process"/>
    <property type="evidence" value="ECO:0007669"/>
    <property type="project" value="InterPro"/>
</dbReference>
<keyword evidence="5" id="KW-0812">Transmembrane</keyword>
<organism evidence="6 7">
    <name type="scientific">Clathrospora elynae</name>
    <dbReference type="NCBI Taxonomy" id="706981"/>
    <lineage>
        <taxon>Eukaryota</taxon>
        <taxon>Fungi</taxon>
        <taxon>Dikarya</taxon>
        <taxon>Ascomycota</taxon>
        <taxon>Pezizomycotina</taxon>
        <taxon>Dothideomycetes</taxon>
        <taxon>Pleosporomycetidae</taxon>
        <taxon>Pleosporales</taxon>
        <taxon>Diademaceae</taxon>
        <taxon>Clathrospora</taxon>
    </lineage>
</organism>
<comment type="similarity">
    <text evidence="3">Belongs to the ustYa family.</text>
</comment>
<evidence type="ECO:0000256" key="3">
    <source>
        <dbReference type="ARBA" id="ARBA00035112"/>
    </source>
</evidence>
<keyword evidence="2" id="KW-0560">Oxidoreductase</keyword>
<comment type="pathway">
    <text evidence="1">Mycotoxin biosynthesis.</text>
</comment>
<keyword evidence="7" id="KW-1185">Reference proteome</keyword>
<proteinExistence type="inferred from homology"/>
<reference evidence="6" key="1">
    <citation type="journal article" date="2020" name="Stud. Mycol.">
        <title>101 Dothideomycetes genomes: a test case for predicting lifestyles and emergence of pathogens.</title>
        <authorList>
            <person name="Haridas S."/>
            <person name="Albert R."/>
            <person name="Binder M."/>
            <person name="Bloem J."/>
            <person name="Labutti K."/>
            <person name="Salamov A."/>
            <person name="Andreopoulos B."/>
            <person name="Baker S."/>
            <person name="Barry K."/>
            <person name="Bills G."/>
            <person name="Bluhm B."/>
            <person name="Cannon C."/>
            <person name="Castanera R."/>
            <person name="Culley D."/>
            <person name="Daum C."/>
            <person name="Ezra D."/>
            <person name="Gonzalez J."/>
            <person name="Henrissat B."/>
            <person name="Kuo A."/>
            <person name="Liang C."/>
            <person name="Lipzen A."/>
            <person name="Lutzoni F."/>
            <person name="Magnuson J."/>
            <person name="Mondo S."/>
            <person name="Nolan M."/>
            <person name="Ohm R."/>
            <person name="Pangilinan J."/>
            <person name="Park H.-J."/>
            <person name="Ramirez L."/>
            <person name="Alfaro M."/>
            <person name="Sun H."/>
            <person name="Tritt A."/>
            <person name="Yoshinaga Y."/>
            <person name="Zwiers L.-H."/>
            <person name="Turgeon B."/>
            <person name="Goodwin S."/>
            <person name="Spatafora J."/>
            <person name="Crous P."/>
            <person name="Grigoriev I."/>
        </authorList>
    </citation>
    <scope>NUCLEOTIDE SEQUENCE</scope>
    <source>
        <strain evidence="6">CBS 161.51</strain>
    </source>
</reference>
<dbReference type="PANTHER" id="PTHR33365">
    <property type="entry name" value="YALI0B05434P"/>
    <property type="match status" value="1"/>
</dbReference>
<evidence type="ECO:0000313" key="6">
    <source>
        <dbReference type="EMBL" id="KAF1941075.1"/>
    </source>
</evidence>
<dbReference type="Proteomes" id="UP000800038">
    <property type="component" value="Unassembled WGS sequence"/>
</dbReference>
<protein>
    <submittedName>
        <fullName evidence="6">Uncharacterized protein</fullName>
    </submittedName>
</protein>
<dbReference type="InterPro" id="IPR021765">
    <property type="entry name" value="UstYa-like"/>
</dbReference>
<evidence type="ECO:0000256" key="5">
    <source>
        <dbReference type="SAM" id="Phobius"/>
    </source>
</evidence>
<evidence type="ECO:0000313" key="7">
    <source>
        <dbReference type="Proteomes" id="UP000800038"/>
    </source>
</evidence>